<evidence type="ECO:0000256" key="3">
    <source>
        <dbReference type="ARBA" id="ARBA00022448"/>
    </source>
</evidence>
<dbReference type="PANTHER" id="PTHR30532:SF21">
    <property type="entry name" value="SIDEROPHORE-BINDING LIPOPROTEIN YFIY-RELATED"/>
    <property type="match status" value="1"/>
</dbReference>
<evidence type="ECO:0000313" key="8">
    <source>
        <dbReference type="Proteomes" id="UP000544090"/>
    </source>
</evidence>
<comment type="subcellular location">
    <subcellularLocation>
        <location evidence="1">Cell envelope</location>
    </subcellularLocation>
</comment>
<dbReference type="GO" id="GO:1901678">
    <property type="term" value="P:iron coordination entity transport"/>
    <property type="evidence" value="ECO:0007669"/>
    <property type="project" value="UniProtKB-ARBA"/>
</dbReference>
<proteinExistence type="inferred from homology"/>
<gene>
    <name evidence="7" type="ORF">HGG74_17655</name>
</gene>
<comment type="similarity">
    <text evidence="2">Belongs to the bacterial solute-binding protein 8 family.</text>
</comment>
<sequence>MNAPSLKKLRAALAGAALLAATACGAPAPAADNAASPAAGGNGYPMTIDHAMGSTEIPSQPERVVVLDSSYIDAALLLEADIVGYAHHDPKNPFGSYLGDVSDETRDAVSVGTLAEPNLEKILELDPDLIVSAKMRHEALYPQLSKIAPTVFSESTGATWKENVVFLGEALGKKELAEDLVAGYEARAKAVGEEILAKEPDTTYSLVRFFAGDTARLYSSNSFIGHIMTDMGLSRPENQPDTTEEVFLPLSPEQIPSADASLIMVSAYTPEGAEGDAAKAQQESFQSNPLWKRLTGDVLSVDDTTFLTSVSIQGAHAVITELASHYDVDPLVP</sequence>
<evidence type="ECO:0000313" key="7">
    <source>
        <dbReference type="EMBL" id="NKX56317.1"/>
    </source>
</evidence>
<organism evidence="7 8">
    <name type="scientific">Arthrobacter mobilis</name>
    <dbReference type="NCBI Taxonomy" id="2724944"/>
    <lineage>
        <taxon>Bacteria</taxon>
        <taxon>Bacillati</taxon>
        <taxon>Actinomycetota</taxon>
        <taxon>Actinomycetes</taxon>
        <taxon>Micrococcales</taxon>
        <taxon>Micrococcaceae</taxon>
        <taxon>Arthrobacter</taxon>
    </lineage>
</organism>
<evidence type="ECO:0000256" key="5">
    <source>
        <dbReference type="SAM" id="SignalP"/>
    </source>
</evidence>
<dbReference type="Proteomes" id="UP000544090">
    <property type="component" value="Unassembled WGS sequence"/>
</dbReference>
<evidence type="ECO:0000256" key="4">
    <source>
        <dbReference type="ARBA" id="ARBA00022729"/>
    </source>
</evidence>
<accession>A0A7X6K5D0</accession>
<reference evidence="7 8" key="1">
    <citation type="submission" date="2020-04" db="EMBL/GenBank/DDBJ databases">
        <title>Arthrobacter sp. nov.</title>
        <authorList>
            <person name="Liu S."/>
        </authorList>
    </citation>
    <scope>NUCLEOTIDE SEQUENCE [LARGE SCALE GENOMIC DNA]</scope>
    <source>
        <strain evidence="7 8">E918</strain>
    </source>
</reference>
<keyword evidence="3" id="KW-0813">Transport</keyword>
<protein>
    <submittedName>
        <fullName evidence="7">Iron-siderophore ABC transporter substrate-binding protein</fullName>
    </submittedName>
</protein>
<feature type="signal peptide" evidence="5">
    <location>
        <begin position="1"/>
        <end position="30"/>
    </location>
</feature>
<dbReference type="GO" id="GO:0030288">
    <property type="term" value="C:outer membrane-bounded periplasmic space"/>
    <property type="evidence" value="ECO:0007669"/>
    <property type="project" value="TreeGrafter"/>
</dbReference>
<feature type="chain" id="PRO_5031564312" evidence="5">
    <location>
        <begin position="31"/>
        <end position="333"/>
    </location>
</feature>
<dbReference type="InterPro" id="IPR002491">
    <property type="entry name" value="ABC_transptr_periplasmic_BD"/>
</dbReference>
<dbReference type="Gene3D" id="3.40.50.1980">
    <property type="entry name" value="Nitrogenase molybdenum iron protein domain"/>
    <property type="match status" value="2"/>
</dbReference>
<evidence type="ECO:0000259" key="6">
    <source>
        <dbReference type="PROSITE" id="PS50983"/>
    </source>
</evidence>
<dbReference type="PROSITE" id="PS50983">
    <property type="entry name" value="FE_B12_PBP"/>
    <property type="match status" value="1"/>
</dbReference>
<keyword evidence="8" id="KW-1185">Reference proteome</keyword>
<dbReference type="SUPFAM" id="SSF53807">
    <property type="entry name" value="Helical backbone' metal receptor"/>
    <property type="match status" value="1"/>
</dbReference>
<dbReference type="CDD" id="cd01146">
    <property type="entry name" value="FhuD"/>
    <property type="match status" value="1"/>
</dbReference>
<dbReference type="PROSITE" id="PS51257">
    <property type="entry name" value="PROKAR_LIPOPROTEIN"/>
    <property type="match status" value="1"/>
</dbReference>
<dbReference type="EMBL" id="JAAZSQ010000022">
    <property type="protein sequence ID" value="NKX56317.1"/>
    <property type="molecule type" value="Genomic_DNA"/>
</dbReference>
<dbReference type="PANTHER" id="PTHR30532">
    <property type="entry name" value="IRON III DICITRATE-BINDING PERIPLASMIC PROTEIN"/>
    <property type="match status" value="1"/>
</dbReference>
<keyword evidence="4 5" id="KW-0732">Signal</keyword>
<dbReference type="AlphaFoldDB" id="A0A7X6K5D0"/>
<evidence type="ECO:0000256" key="1">
    <source>
        <dbReference type="ARBA" id="ARBA00004196"/>
    </source>
</evidence>
<feature type="domain" description="Fe/B12 periplasmic-binding" evidence="6">
    <location>
        <begin position="63"/>
        <end position="330"/>
    </location>
</feature>
<dbReference type="InterPro" id="IPR051313">
    <property type="entry name" value="Bact_iron-sidero_bind"/>
</dbReference>
<comment type="caution">
    <text evidence="7">The sequence shown here is derived from an EMBL/GenBank/DDBJ whole genome shotgun (WGS) entry which is preliminary data.</text>
</comment>
<dbReference type="Pfam" id="PF01497">
    <property type="entry name" value="Peripla_BP_2"/>
    <property type="match status" value="1"/>
</dbReference>
<evidence type="ECO:0000256" key="2">
    <source>
        <dbReference type="ARBA" id="ARBA00008814"/>
    </source>
</evidence>
<name>A0A7X6K5D0_9MICC</name>
<dbReference type="RefSeq" id="WP_168488486.1">
    <property type="nucleotide sequence ID" value="NZ_JAAZSQ010000022.1"/>
</dbReference>